<dbReference type="CDD" id="cd00452">
    <property type="entry name" value="KDPG_aldolase"/>
    <property type="match status" value="1"/>
</dbReference>
<comment type="similarity">
    <text evidence="2">Belongs to the KHG/KDPG aldolase family.</text>
</comment>
<name>A0A3B7MMG1_9BACT</name>
<dbReference type="PANTHER" id="PTHR30246:SF1">
    <property type="entry name" value="2-DEHYDRO-3-DEOXY-6-PHOSPHOGALACTONATE ALDOLASE-RELATED"/>
    <property type="match status" value="1"/>
</dbReference>
<reference evidence="6 7" key="1">
    <citation type="submission" date="2018-09" db="EMBL/GenBank/DDBJ databases">
        <title>Genome sequencing of strain 6GH32-13.</title>
        <authorList>
            <person name="Weon H.-Y."/>
            <person name="Heo J."/>
            <person name="Kwon S.-W."/>
        </authorList>
    </citation>
    <scope>NUCLEOTIDE SEQUENCE [LARGE SCALE GENOMIC DNA]</scope>
    <source>
        <strain evidence="6 7">5GH32-13</strain>
    </source>
</reference>
<gene>
    <name evidence="6" type="ORF">D3H65_17400</name>
</gene>
<dbReference type="PANTHER" id="PTHR30246">
    <property type="entry name" value="2-KETO-3-DEOXY-6-PHOSPHOGLUCONATE ALDOLASE"/>
    <property type="match status" value="1"/>
</dbReference>
<dbReference type="Pfam" id="PF01081">
    <property type="entry name" value="Aldolase"/>
    <property type="match status" value="1"/>
</dbReference>
<evidence type="ECO:0000313" key="7">
    <source>
        <dbReference type="Proteomes" id="UP000263900"/>
    </source>
</evidence>
<evidence type="ECO:0000256" key="5">
    <source>
        <dbReference type="ARBA" id="ARBA00023277"/>
    </source>
</evidence>
<dbReference type="InterPro" id="IPR013785">
    <property type="entry name" value="Aldolase_TIM"/>
</dbReference>
<comment type="pathway">
    <text evidence="1">Carbohydrate acid metabolism.</text>
</comment>
<dbReference type="RefSeq" id="WP_119051523.1">
    <property type="nucleotide sequence ID" value="NZ_CP032157.1"/>
</dbReference>
<dbReference type="AlphaFoldDB" id="A0A3B7MMG1"/>
<keyword evidence="7" id="KW-1185">Reference proteome</keyword>
<evidence type="ECO:0000256" key="1">
    <source>
        <dbReference type="ARBA" id="ARBA00004761"/>
    </source>
</evidence>
<protein>
    <submittedName>
        <fullName evidence="6">Bifunctional 4-hydroxy-2-oxoglutarate aldolase/2-dehydro-3-deoxy-phosphogluconate aldolase</fullName>
    </submittedName>
</protein>
<keyword evidence="5" id="KW-0119">Carbohydrate metabolism</keyword>
<evidence type="ECO:0000313" key="6">
    <source>
        <dbReference type="EMBL" id="AXY75642.1"/>
    </source>
</evidence>
<evidence type="ECO:0000256" key="2">
    <source>
        <dbReference type="ARBA" id="ARBA00006906"/>
    </source>
</evidence>
<sequence>MNGIIKKIAEQGVLPLYFHPDPTVSVEVLKALYAAGIRAVEYTNRGEAALDNFKLLKETRDQELPELLLGIGTIKRKKEAKAFMKAGADFIIAPGMIEEVAETVHKEDMLWIPGCMTTTEIIRAEDAGAKLIKLFPGNLLGPSFVSAIKELFPDLLFMPTGGVEVSKENLTGWFKSGVVAVGMGSKLITKEILANKDYSQLASKTKEAIALVNEVRG</sequence>
<evidence type="ECO:0000256" key="4">
    <source>
        <dbReference type="ARBA" id="ARBA00023239"/>
    </source>
</evidence>
<dbReference type="KEGG" id="pseg:D3H65_17400"/>
<accession>A0A3B7MMG1</accession>
<dbReference type="OrthoDB" id="9802667at2"/>
<organism evidence="6 7">
    <name type="scientific">Paraflavitalea soli</name>
    <dbReference type="NCBI Taxonomy" id="2315862"/>
    <lineage>
        <taxon>Bacteria</taxon>
        <taxon>Pseudomonadati</taxon>
        <taxon>Bacteroidota</taxon>
        <taxon>Chitinophagia</taxon>
        <taxon>Chitinophagales</taxon>
        <taxon>Chitinophagaceae</taxon>
        <taxon>Paraflavitalea</taxon>
    </lineage>
</organism>
<dbReference type="EMBL" id="CP032157">
    <property type="protein sequence ID" value="AXY75642.1"/>
    <property type="molecule type" value="Genomic_DNA"/>
</dbReference>
<keyword evidence="4" id="KW-0456">Lyase</keyword>
<proteinExistence type="inferred from homology"/>
<dbReference type="InterPro" id="IPR000887">
    <property type="entry name" value="Aldlse_KDPG_KHG"/>
</dbReference>
<dbReference type="Proteomes" id="UP000263900">
    <property type="component" value="Chromosome"/>
</dbReference>
<dbReference type="GO" id="GO:0016829">
    <property type="term" value="F:lyase activity"/>
    <property type="evidence" value="ECO:0007669"/>
    <property type="project" value="UniProtKB-KW"/>
</dbReference>
<dbReference type="SUPFAM" id="SSF51569">
    <property type="entry name" value="Aldolase"/>
    <property type="match status" value="1"/>
</dbReference>
<dbReference type="Gene3D" id="3.20.20.70">
    <property type="entry name" value="Aldolase class I"/>
    <property type="match status" value="1"/>
</dbReference>
<evidence type="ECO:0000256" key="3">
    <source>
        <dbReference type="ARBA" id="ARBA00011233"/>
    </source>
</evidence>
<comment type="subunit">
    <text evidence="3">Homotrimer.</text>
</comment>